<feature type="signal peptide" evidence="1">
    <location>
        <begin position="1"/>
        <end position="21"/>
    </location>
</feature>
<dbReference type="OrthoDB" id="675324at2"/>
<organism evidence="2 3">
    <name type="scientific">Sediminicola luteus</name>
    <dbReference type="NCBI Taxonomy" id="319238"/>
    <lineage>
        <taxon>Bacteria</taxon>
        <taxon>Pseudomonadati</taxon>
        <taxon>Bacteroidota</taxon>
        <taxon>Flavobacteriia</taxon>
        <taxon>Flavobacteriales</taxon>
        <taxon>Flavobacteriaceae</taxon>
        <taxon>Sediminicola</taxon>
    </lineage>
</organism>
<reference evidence="2 3" key="1">
    <citation type="submission" date="2017-04" db="EMBL/GenBank/DDBJ databases">
        <title>A new member of the family Flavobacteriaceae isolated from ascidians.</title>
        <authorList>
            <person name="Chen L."/>
        </authorList>
    </citation>
    <scope>NUCLEOTIDE SEQUENCE [LARGE SCALE GENOMIC DNA]</scope>
    <source>
        <strain evidence="2 3">HQA918</strain>
    </source>
</reference>
<proteinExistence type="predicted"/>
<keyword evidence="1" id="KW-0732">Signal</keyword>
<keyword evidence="3" id="KW-1185">Reference proteome</keyword>
<sequence>MKKVALIIMFGILALQNHAKAQITQLEFASGMAKTDFTYFAAQPMNEKETWSLATLAFFQKYHEHENFIFDELGVQTTAFWQLSNSISIGPSLYYNSVSGFSERISLLFGFRTKHLSLKIIPSIAHMELTHFINGEIFLQLTFTQPLKKEWQFMCHATILTHWDKFEVHSRSFQQLRAGISYKNNQFGLAVDLDRYGNQPIQRTSMGLYLRKTFISTKK</sequence>
<dbReference type="AlphaFoldDB" id="A0A2A4G657"/>
<evidence type="ECO:0000313" key="3">
    <source>
        <dbReference type="Proteomes" id="UP000219559"/>
    </source>
</evidence>
<evidence type="ECO:0008006" key="4">
    <source>
        <dbReference type="Google" id="ProtNLM"/>
    </source>
</evidence>
<dbReference type="EMBL" id="NBWU01000004">
    <property type="protein sequence ID" value="PCE63911.1"/>
    <property type="molecule type" value="Genomic_DNA"/>
</dbReference>
<gene>
    <name evidence="2" type="ORF">B7P33_11665</name>
</gene>
<accession>A0A2A4G657</accession>
<name>A0A2A4G657_9FLAO</name>
<comment type="caution">
    <text evidence="2">The sequence shown here is derived from an EMBL/GenBank/DDBJ whole genome shotgun (WGS) entry which is preliminary data.</text>
</comment>
<evidence type="ECO:0000313" key="2">
    <source>
        <dbReference type="EMBL" id="PCE63911.1"/>
    </source>
</evidence>
<dbReference type="Proteomes" id="UP000219559">
    <property type="component" value="Unassembled WGS sequence"/>
</dbReference>
<protein>
    <recommendedName>
        <fullName evidence="4">DUF2490 domain-containing protein</fullName>
    </recommendedName>
</protein>
<feature type="chain" id="PRO_5013331423" description="DUF2490 domain-containing protein" evidence="1">
    <location>
        <begin position="22"/>
        <end position="219"/>
    </location>
</feature>
<evidence type="ECO:0000256" key="1">
    <source>
        <dbReference type="SAM" id="SignalP"/>
    </source>
</evidence>